<dbReference type="InterPro" id="IPR032675">
    <property type="entry name" value="LRR_dom_sf"/>
</dbReference>
<dbReference type="InterPro" id="IPR036047">
    <property type="entry name" value="F-box-like_dom_sf"/>
</dbReference>
<feature type="compositionally biased region" description="Pro residues" evidence="1">
    <location>
        <begin position="629"/>
        <end position="639"/>
    </location>
</feature>
<sequence>MRLPFRKKEKKTSVQLNVPAEFRPAGAGLQPRFPPTTESASRLARLPPSVLHRILTCVCPHARDESFETCEESGRDDNCVLCDLRDLSHCAQVSRAWRAVAIQVLYHSIRIEPVHYCKMEAWLAERRKKTGRFDRNGVPEDTAQTRLRLLRRTVRDDPTRIGKLVQYLKIPYMVREYCHVELAQTIAVLPDLHYVDLPEGMFADDPAYATLRLEVQARCPKLRKMSYVAGAESSFAMLATGQVWPRLQVLELTGLNVDPTTMRNVLGCLVNLRALKVSKTDSLSDEVLLSTEGLPSLPPIEELVLKDTPRVTAAGLIEYLAWLETQQALKVLTLKDTGVQPSDLADVLTMATSLRTLALQTKVSEPLHYNAGIAPLSSRSLRTLRFELSGRTSSAQDASAANTYYTYVANSILSSNLPRLRRLFVHDESFPDKLQTAMPAPGGAFSGGSRHHHQSSSMSSTRGVPALRISPSGSPPGGNGMASPRYNTPMGSPMASPRAVPRSLASLSASPGQAAQNRLSSNNPFAPQQPQAGGASRAAPIQTLEIFTKSDEVGQWNFARVDAHHSISASPSQREQQQQQLSTANRRESQYGLAADVEGQDWDHRAARRSVMVGNAAGGFLTLPGSAPFAPPPDLPPVTPGFASDDYRPRSSGSTSPSRFRR</sequence>
<dbReference type="SUPFAM" id="SSF81383">
    <property type="entry name" value="F-box domain"/>
    <property type="match status" value="1"/>
</dbReference>
<keyword evidence="3" id="KW-1185">Reference proteome</keyword>
<dbReference type="SUPFAM" id="SSF52047">
    <property type="entry name" value="RNI-like"/>
    <property type="match status" value="1"/>
</dbReference>
<evidence type="ECO:0000313" key="2">
    <source>
        <dbReference type="EMBL" id="TQV92140.1"/>
    </source>
</evidence>
<feature type="region of interest" description="Disordered" evidence="1">
    <location>
        <begin position="566"/>
        <end position="593"/>
    </location>
</feature>
<feature type="compositionally biased region" description="Low complexity" evidence="1">
    <location>
        <begin position="650"/>
        <end position="662"/>
    </location>
</feature>
<name>A0A545URR5_9HYPO</name>
<evidence type="ECO:0000313" key="3">
    <source>
        <dbReference type="Proteomes" id="UP000315783"/>
    </source>
</evidence>
<feature type="region of interest" description="Disordered" evidence="1">
    <location>
        <begin position="617"/>
        <end position="662"/>
    </location>
</feature>
<dbReference type="STRING" id="43265.A0A545URR5"/>
<dbReference type="Proteomes" id="UP000315783">
    <property type="component" value="Unassembled WGS sequence"/>
</dbReference>
<proteinExistence type="predicted"/>
<dbReference type="EMBL" id="SPUK01000016">
    <property type="protein sequence ID" value="TQV92140.1"/>
    <property type="molecule type" value="Genomic_DNA"/>
</dbReference>
<accession>A0A545URR5</accession>
<organism evidence="2 3">
    <name type="scientific">Cordyceps javanica</name>
    <dbReference type="NCBI Taxonomy" id="43265"/>
    <lineage>
        <taxon>Eukaryota</taxon>
        <taxon>Fungi</taxon>
        <taxon>Dikarya</taxon>
        <taxon>Ascomycota</taxon>
        <taxon>Pezizomycotina</taxon>
        <taxon>Sordariomycetes</taxon>
        <taxon>Hypocreomycetidae</taxon>
        <taxon>Hypocreales</taxon>
        <taxon>Cordycipitaceae</taxon>
        <taxon>Cordyceps</taxon>
    </lineage>
</organism>
<evidence type="ECO:0000256" key="1">
    <source>
        <dbReference type="SAM" id="MobiDB-lite"/>
    </source>
</evidence>
<reference evidence="2 3" key="1">
    <citation type="journal article" date="2019" name="Appl. Microbiol. Biotechnol.">
        <title>Genome sequence of Isaria javanica and comparative genome analysis insights into family S53 peptidase evolution in fungal entomopathogens.</title>
        <authorList>
            <person name="Lin R."/>
            <person name="Zhang X."/>
            <person name="Xin B."/>
            <person name="Zou M."/>
            <person name="Gao Y."/>
            <person name="Qin F."/>
            <person name="Hu Q."/>
            <person name="Xie B."/>
            <person name="Cheng X."/>
        </authorList>
    </citation>
    <scope>NUCLEOTIDE SEQUENCE [LARGE SCALE GENOMIC DNA]</scope>
    <source>
        <strain evidence="2 3">IJ1G</strain>
    </source>
</reference>
<gene>
    <name evidence="2" type="ORF">IF1G_09212</name>
</gene>
<dbReference type="Gene3D" id="3.80.10.10">
    <property type="entry name" value="Ribonuclease Inhibitor"/>
    <property type="match status" value="1"/>
</dbReference>
<feature type="compositionally biased region" description="Polar residues" evidence="1">
    <location>
        <begin position="505"/>
        <end position="531"/>
    </location>
</feature>
<dbReference type="OrthoDB" id="5405297at2759"/>
<comment type="caution">
    <text evidence="2">The sequence shown here is derived from an EMBL/GenBank/DDBJ whole genome shotgun (WGS) entry which is preliminary data.</text>
</comment>
<feature type="region of interest" description="Disordered" evidence="1">
    <location>
        <begin position="434"/>
        <end position="537"/>
    </location>
</feature>
<dbReference type="Gene3D" id="1.20.1280.50">
    <property type="match status" value="1"/>
</dbReference>
<protein>
    <submittedName>
        <fullName evidence="2">F-box domain-containing protein</fullName>
    </submittedName>
</protein>
<dbReference type="AlphaFoldDB" id="A0A545URR5"/>